<dbReference type="InterPro" id="IPR037066">
    <property type="entry name" value="Plug_dom_sf"/>
</dbReference>
<dbReference type="Gene3D" id="2.170.130.10">
    <property type="entry name" value="TonB-dependent receptor, plug domain"/>
    <property type="match status" value="1"/>
</dbReference>
<dbReference type="Proteomes" id="UP000246099">
    <property type="component" value="Chromosome"/>
</dbReference>
<dbReference type="EMBL" id="CP029600">
    <property type="protein sequence ID" value="AWO01827.1"/>
    <property type="molecule type" value="Genomic_DNA"/>
</dbReference>
<sequence length="824" mass="90466">MAFRGLCVCRAHAPAGISRAPFSRLLQPFSPFSFPAAAGIGIFAEKPPMRTFLLCCCLFVALPSMAQPLPGQTVKGLVMDHTTHRPLPGVTISIPGTAMGAVTNEKGEFRIAAVPVGRHAIRAGMLGYEVVLLPNIEVNAGKETMLEITLLETVVKLADAVVVGNSKQGAINPLAQVSARQLNMEEGMRYAGTRNDPSRMAQNFAGVSGANDARNDIIIRGNSPTGVLWRVEGVDVPNPNHFSTLGATGGPVTILNTNTLRNSDFLSGAFPASYGNALAGAFDLTLRNGNKDKYEFLAQVGFNGFEAAAEGPLGKPGKASFMVDYRYSLLAAVQALGLSVGTGGNVPNYQDLNMKIHLPTKRTGTFNLFAMGGLSNINFMPGEDSTSLYNTGDRELNSVSNTGVVGLTHSYNLSPNTYGRAFAAISSTESKLDEFTVKDAQRDERTLLVNYKLTKASAGYQLVHRFSARNQLSGGVSAEQLQLALHKELIRNGDTQRSTLVNTKASAGFLKGWANWQHRFSNTLVTNAGVYTQYFALNGTYNVEPRFSMRYAFLPGQALSLGVGLHSQLQPLEIYFYETEDKLTNKNLTATRAWHAVLGYDVQLAEKLRLKAETYYQHLFNAAVEQTPSSFSLLTAGEGFGFPNEANLLNAGLGRNYGVELTLEKYLHKGFYFLFTQSLFSSKYRGSDHIWRNTPFNSQYVTNVLAGKEWTLKPGFNIGLDSKLSYAGGQWYTPFDVPATVAANYAVYQEDKAFSERNDAYFRWDLKFSFTWELGKTTQKFFIDLQNLTGRENIYTRRINTETGVISRVNQMGLFPNVNYQFTF</sequence>
<accession>A0ABN5LZW3</accession>
<protein>
    <submittedName>
        <fullName evidence="1">TonB-dependent receptor</fullName>
    </submittedName>
</protein>
<dbReference type="SUPFAM" id="SSF56935">
    <property type="entry name" value="Porins"/>
    <property type="match status" value="1"/>
</dbReference>
<gene>
    <name evidence="1" type="ORF">DLD77_09020</name>
</gene>
<reference evidence="1 2" key="1">
    <citation type="submission" date="2018-05" db="EMBL/GenBank/DDBJ databases">
        <title>Chitinophaga sp. nov., isolated from rhizosphere soil of Alhagi.</title>
        <authorList>
            <person name="Liu Y."/>
        </authorList>
    </citation>
    <scope>NUCLEOTIDE SEQUENCE [LARGE SCALE GENOMIC DNA]</scope>
    <source>
        <strain evidence="1 2">T22</strain>
    </source>
</reference>
<organism evidence="1 2">
    <name type="scientific">Chitinophaga alhagiae</name>
    <dbReference type="NCBI Taxonomy" id="2203219"/>
    <lineage>
        <taxon>Bacteria</taxon>
        <taxon>Pseudomonadati</taxon>
        <taxon>Bacteroidota</taxon>
        <taxon>Chitinophagia</taxon>
        <taxon>Chitinophagales</taxon>
        <taxon>Chitinophagaceae</taxon>
        <taxon>Chitinophaga</taxon>
    </lineage>
</organism>
<evidence type="ECO:0000313" key="2">
    <source>
        <dbReference type="Proteomes" id="UP000246099"/>
    </source>
</evidence>
<dbReference type="InterPro" id="IPR008969">
    <property type="entry name" value="CarboxyPept-like_regulatory"/>
</dbReference>
<keyword evidence="1" id="KW-0675">Receptor</keyword>
<dbReference type="Pfam" id="PF13715">
    <property type="entry name" value="CarbopepD_reg_2"/>
    <property type="match status" value="1"/>
</dbReference>
<proteinExistence type="predicted"/>
<name>A0ABN5LZW3_9BACT</name>
<keyword evidence="2" id="KW-1185">Reference proteome</keyword>
<dbReference type="SUPFAM" id="SSF49464">
    <property type="entry name" value="Carboxypeptidase regulatory domain-like"/>
    <property type="match status" value="1"/>
</dbReference>
<dbReference type="Gene3D" id="2.60.40.1120">
    <property type="entry name" value="Carboxypeptidase-like, regulatory domain"/>
    <property type="match status" value="1"/>
</dbReference>
<evidence type="ECO:0000313" key="1">
    <source>
        <dbReference type="EMBL" id="AWO01827.1"/>
    </source>
</evidence>